<evidence type="ECO:0000313" key="2">
    <source>
        <dbReference type="WBParaSite" id="PS1159_v2.g14809.t1"/>
    </source>
</evidence>
<dbReference type="Proteomes" id="UP000887580">
    <property type="component" value="Unplaced"/>
</dbReference>
<evidence type="ECO:0000313" key="1">
    <source>
        <dbReference type="Proteomes" id="UP000887580"/>
    </source>
</evidence>
<sequence>MFSPRNSITSLNGLRKSMNCRYFSAQQAAAALRPFYFAVHPDRFARDPVVRSKNEKALQVFNGYLNDLYPNNRNQRPVKVVFSVMKDKGRLEDISITLTGADPHELVETALKKLNLSTKDLPPRSTASFYDSPTNPSTSSDIKSDLDDLWAKMQEREVRTRKKKVVYIKPNDLFANLVKNRESAIERTITHTKMTEMLQDEIEYIISKTKATKVIWGMNWDQKFMRRCLSNIHQMIAQASEENKATILAAMNGHKLIFGRGSFICCDGSLQFGADDVPEKWQKVCLEATVRRREKKNFIQLCDHVQELFGGAKLFIDPHENLLKAIGQLQSIIVKISTKSKGEVIEVQRLAKNTIIEISSVYGELAILRDGRLQIPCNVDFGALVDFLKTTAQKSRDIKGSSEKQTYGIEKSATNVKKALNLKNLTWESGLSQETLAETFEKLQKVDESVQSLINGLSIHISANPNIFVMTDGRISIPTNWV</sequence>
<proteinExistence type="predicted"/>
<organism evidence="1 2">
    <name type="scientific">Panagrolaimus sp. PS1159</name>
    <dbReference type="NCBI Taxonomy" id="55785"/>
    <lineage>
        <taxon>Eukaryota</taxon>
        <taxon>Metazoa</taxon>
        <taxon>Ecdysozoa</taxon>
        <taxon>Nematoda</taxon>
        <taxon>Chromadorea</taxon>
        <taxon>Rhabditida</taxon>
        <taxon>Tylenchina</taxon>
        <taxon>Panagrolaimomorpha</taxon>
        <taxon>Panagrolaimoidea</taxon>
        <taxon>Panagrolaimidae</taxon>
        <taxon>Panagrolaimus</taxon>
    </lineage>
</organism>
<protein>
    <submittedName>
        <fullName evidence="2">T-cell activation inhibitor, mitochondrial</fullName>
    </submittedName>
</protein>
<accession>A0AC35F8U6</accession>
<dbReference type="WBParaSite" id="PS1159_v2.g14809.t1">
    <property type="protein sequence ID" value="PS1159_v2.g14809.t1"/>
    <property type="gene ID" value="PS1159_v2.g14809"/>
</dbReference>
<name>A0AC35F8U6_9BILA</name>
<reference evidence="2" key="1">
    <citation type="submission" date="2022-11" db="UniProtKB">
        <authorList>
            <consortium name="WormBaseParasite"/>
        </authorList>
    </citation>
    <scope>IDENTIFICATION</scope>
</reference>